<proteinExistence type="predicted"/>
<accession>A0A8J4Q8C5</accession>
<dbReference type="EMBL" id="JRKL02012491">
    <property type="protein sequence ID" value="KAF3945125.1"/>
    <property type="molecule type" value="Genomic_DNA"/>
</dbReference>
<name>A0A8J4Q8C5_9ROSI</name>
<comment type="caution">
    <text evidence="1">The sequence shown here is derived from an EMBL/GenBank/DDBJ whole genome shotgun (WGS) entry which is preliminary data.</text>
</comment>
<keyword evidence="2" id="KW-1185">Reference proteome</keyword>
<dbReference type="Proteomes" id="UP000737018">
    <property type="component" value="Unassembled WGS sequence"/>
</dbReference>
<dbReference type="OrthoDB" id="10575953at2759"/>
<evidence type="ECO:0000313" key="2">
    <source>
        <dbReference type="Proteomes" id="UP000737018"/>
    </source>
</evidence>
<dbReference type="AlphaFoldDB" id="A0A8J4Q8C5"/>
<sequence length="128" mass="14392">MPPGTMVVIFSKIVKFHVEECRETAHHVREKKRKQIVEVSCFGASGVRTRAQESGPRRRTTPNRWPHQNCSYGVSVRPLLLLDGFLEAEVLKSLIPSEVGVGFLEDPKAQRAGLLVLVEEFGQRQAKL</sequence>
<reference evidence="1" key="1">
    <citation type="submission" date="2020-03" db="EMBL/GenBank/DDBJ databases">
        <title>Castanea mollissima Vanexum genome sequencing.</title>
        <authorList>
            <person name="Staton M."/>
        </authorList>
    </citation>
    <scope>NUCLEOTIDE SEQUENCE</scope>
    <source>
        <tissue evidence="1">Leaf</tissue>
    </source>
</reference>
<organism evidence="1 2">
    <name type="scientific">Castanea mollissima</name>
    <name type="common">Chinese chestnut</name>
    <dbReference type="NCBI Taxonomy" id="60419"/>
    <lineage>
        <taxon>Eukaryota</taxon>
        <taxon>Viridiplantae</taxon>
        <taxon>Streptophyta</taxon>
        <taxon>Embryophyta</taxon>
        <taxon>Tracheophyta</taxon>
        <taxon>Spermatophyta</taxon>
        <taxon>Magnoliopsida</taxon>
        <taxon>eudicotyledons</taxon>
        <taxon>Gunneridae</taxon>
        <taxon>Pentapetalae</taxon>
        <taxon>rosids</taxon>
        <taxon>fabids</taxon>
        <taxon>Fagales</taxon>
        <taxon>Fagaceae</taxon>
        <taxon>Castanea</taxon>
    </lineage>
</organism>
<protein>
    <submittedName>
        <fullName evidence="1">Uncharacterized protein</fullName>
    </submittedName>
</protein>
<gene>
    <name evidence="1" type="ORF">CMV_028465</name>
</gene>
<evidence type="ECO:0000313" key="1">
    <source>
        <dbReference type="EMBL" id="KAF3945125.1"/>
    </source>
</evidence>